<dbReference type="Proteomes" id="UP001165667">
    <property type="component" value="Unassembled WGS sequence"/>
</dbReference>
<dbReference type="InterPro" id="IPR009506">
    <property type="entry name" value="YjiS-like"/>
</dbReference>
<dbReference type="Pfam" id="PF06568">
    <property type="entry name" value="YjiS-like"/>
    <property type="match status" value="1"/>
</dbReference>
<proteinExistence type="predicted"/>
<evidence type="ECO:0000313" key="2">
    <source>
        <dbReference type="EMBL" id="MCW6508086.1"/>
    </source>
</evidence>
<comment type="caution">
    <text evidence="2">The sequence shown here is derived from an EMBL/GenBank/DDBJ whole genome shotgun (WGS) entry which is preliminary data.</text>
</comment>
<dbReference type="EMBL" id="JAMOIM010000004">
    <property type="protein sequence ID" value="MCW6508086.1"/>
    <property type="molecule type" value="Genomic_DNA"/>
</dbReference>
<reference evidence="2" key="1">
    <citation type="submission" date="2022-05" db="EMBL/GenBank/DDBJ databases">
        <authorList>
            <person name="Pankratov T."/>
        </authorList>
    </citation>
    <scope>NUCLEOTIDE SEQUENCE</scope>
    <source>
        <strain evidence="2">BP6-180914</strain>
    </source>
</reference>
<evidence type="ECO:0000259" key="1">
    <source>
        <dbReference type="Pfam" id="PF06568"/>
    </source>
</evidence>
<feature type="domain" description="YjiS-like" evidence="1">
    <location>
        <begin position="47"/>
        <end position="74"/>
    </location>
</feature>
<accession>A0AA42CJH4</accession>
<keyword evidence="3" id="KW-1185">Reference proteome</keyword>
<sequence length="100" mass="11518">MQHPRSSDFAQAAFLERTATPPLRRPQLRRASKALLWLTSLPARFFAYRREMALLGGMDDRELADIGLRRQDLRDATSLPLGEMPGAFLQRRVSERKRPL</sequence>
<dbReference type="AlphaFoldDB" id="A0AA42CJH4"/>
<evidence type="ECO:0000313" key="3">
    <source>
        <dbReference type="Proteomes" id="UP001165667"/>
    </source>
</evidence>
<gene>
    <name evidence="2" type="ORF">M8523_08630</name>
</gene>
<organism evidence="2 3">
    <name type="scientific">Lichenifustis flavocetrariae</name>
    <dbReference type="NCBI Taxonomy" id="2949735"/>
    <lineage>
        <taxon>Bacteria</taxon>
        <taxon>Pseudomonadati</taxon>
        <taxon>Pseudomonadota</taxon>
        <taxon>Alphaproteobacteria</taxon>
        <taxon>Hyphomicrobiales</taxon>
        <taxon>Lichenihabitantaceae</taxon>
        <taxon>Lichenifustis</taxon>
    </lineage>
</organism>
<name>A0AA42CJH4_9HYPH</name>
<protein>
    <submittedName>
        <fullName evidence="2">DUF1127 domain-containing protein</fullName>
    </submittedName>
</protein>